<gene>
    <name evidence="2" type="ORF">HOO65_070520</name>
</gene>
<feature type="compositionally biased region" description="Basic and acidic residues" evidence="1">
    <location>
        <begin position="287"/>
        <end position="308"/>
    </location>
</feature>
<dbReference type="GeneID" id="98120625"/>
<dbReference type="PANTHER" id="PTHR41805:SF1">
    <property type="entry name" value="RRNA-PROCESSING PROTEIN FYV7"/>
    <property type="match status" value="1"/>
</dbReference>
<feature type="compositionally biased region" description="Basic and acidic residues" evidence="1">
    <location>
        <begin position="144"/>
        <end position="157"/>
    </location>
</feature>
<feature type="compositionally biased region" description="Acidic residues" evidence="1">
    <location>
        <begin position="158"/>
        <end position="167"/>
    </location>
</feature>
<name>A0ABR4MCR0_9PEZI</name>
<feature type="region of interest" description="Disordered" evidence="1">
    <location>
        <begin position="1"/>
        <end position="240"/>
    </location>
</feature>
<evidence type="ECO:0008006" key="4">
    <source>
        <dbReference type="Google" id="ProtNLM"/>
    </source>
</evidence>
<feature type="compositionally biased region" description="Basic residues" evidence="1">
    <location>
        <begin position="197"/>
        <end position="206"/>
    </location>
</feature>
<feature type="compositionally biased region" description="Basic residues" evidence="1">
    <location>
        <begin position="38"/>
        <end position="59"/>
    </location>
</feature>
<feature type="compositionally biased region" description="Basic and acidic residues" evidence="1">
    <location>
        <begin position="224"/>
        <end position="240"/>
    </location>
</feature>
<dbReference type="RefSeq" id="XP_070857238.1">
    <property type="nucleotide sequence ID" value="XM_071005098.1"/>
</dbReference>
<comment type="caution">
    <text evidence="2">The sequence shown here is derived from an EMBL/GenBank/DDBJ whole genome shotgun (WGS) entry which is preliminary data.</text>
</comment>
<accession>A0ABR4MCR0</accession>
<dbReference type="EMBL" id="JABSNW010000007">
    <property type="protein sequence ID" value="KAL2886058.1"/>
    <property type="molecule type" value="Genomic_DNA"/>
</dbReference>
<sequence length="332" mass="35640">MPKVSSSKKPAVIGGAGVKKAKHGFRVGPQNLPDGPWKRKLEKAKKNLIHKAKVKKQYAKIKAQVAKDRPRRASATVAGPDVAMNPKETLIPSNSRSNDGNEEGEESDEALTSGSDDDSGDDGVSEDEDTDAEDGEDSGSDSGEEPRAEDSDGSKDGSEEESDDEGEDGSHEKPLKRAPKTPKPTSPDTDASDTMHPSRKHTKAHPARPGYFDKQIAQANAKKRAAEERASAIDTKRKEREAAILARQKRRKEFGRSIGIGAGSSGPARGRGRGRGYGFSSRGGRPGHSEDGKRKLGRESELLLERVQRLVGGNNNSNRSSSGGRSRGRGRF</sequence>
<evidence type="ECO:0000313" key="2">
    <source>
        <dbReference type="EMBL" id="KAL2886058.1"/>
    </source>
</evidence>
<dbReference type="PANTHER" id="PTHR41805">
    <property type="entry name" value="EXPRESSED PROTEIN"/>
    <property type="match status" value="1"/>
</dbReference>
<keyword evidence="3" id="KW-1185">Reference proteome</keyword>
<reference evidence="2 3" key="1">
    <citation type="submission" date="2020-05" db="EMBL/GenBank/DDBJ databases">
        <title>Ceratocystis lukuohia genome.</title>
        <authorList>
            <person name="Harrington T.C."/>
            <person name="Kim K."/>
            <person name="Mayers C.G."/>
        </authorList>
    </citation>
    <scope>NUCLEOTIDE SEQUENCE [LARGE SCALE GENOMIC DNA]</scope>
    <source>
        <strain evidence="2 3">C4212</strain>
    </source>
</reference>
<protein>
    <recommendedName>
        <fullName evidence="4">rRNA-processing protein FYV7</fullName>
    </recommendedName>
</protein>
<feature type="region of interest" description="Disordered" evidence="1">
    <location>
        <begin position="255"/>
        <end position="332"/>
    </location>
</feature>
<organism evidence="2 3">
    <name type="scientific">Ceratocystis lukuohia</name>
    <dbReference type="NCBI Taxonomy" id="2019550"/>
    <lineage>
        <taxon>Eukaryota</taxon>
        <taxon>Fungi</taxon>
        <taxon>Dikarya</taxon>
        <taxon>Ascomycota</taxon>
        <taxon>Pezizomycotina</taxon>
        <taxon>Sordariomycetes</taxon>
        <taxon>Hypocreomycetidae</taxon>
        <taxon>Microascales</taxon>
        <taxon>Ceratocystidaceae</taxon>
        <taxon>Ceratocystis</taxon>
    </lineage>
</organism>
<evidence type="ECO:0000256" key="1">
    <source>
        <dbReference type="SAM" id="MobiDB-lite"/>
    </source>
</evidence>
<feature type="compositionally biased region" description="Low complexity" evidence="1">
    <location>
        <begin position="312"/>
        <end position="324"/>
    </location>
</feature>
<dbReference type="Proteomes" id="UP001610728">
    <property type="component" value="Unassembled WGS sequence"/>
</dbReference>
<feature type="compositionally biased region" description="Acidic residues" evidence="1">
    <location>
        <begin position="100"/>
        <end position="143"/>
    </location>
</feature>
<proteinExistence type="predicted"/>
<evidence type="ECO:0000313" key="3">
    <source>
        <dbReference type="Proteomes" id="UP001610728"/>
    </source>
</evidence>